<feature type="coiled-coil region" evidence="1">
    <location>
        <begin position="796"/>
        <end position="863"/>
    </location>
</feature>
<feature type="coiled-coil region" evidence="1">
    <location>
        <begin position="211"/>
        <end position="238"/>
    </location>
</feature>
<accession>A0A7W9FME2</accession>
<dbReference type="PANTHER" id="PTHR41259">
    <property type="entry name" value="DOUBLE-STRAND BREAK REPAIR RAD50 ATPASE, PUTATIVE-RELATED"/>
    <property type="match status" value="1"/>
</dbReference>
<sequence length="1173" mass="123843">MRFVSLALERYGHFTDRTLAFDREAVLTVVHGGNEAGKTTALAAIADALYGFEERSRFNFLHDYKAMRVSAELLGRRGETLAFRRLKRRAAALVDPLSEAALAEDCLVPFLGAHDRRAFLDIFGLDQARLREGGRKLLAGGGDLAEALVAAAPGLAPIAMLRDRLRDSAGQIFDPKRRVASHALYRALDRRDAARAAIRAGELRVETVRAARDARDAAAAARREAEAAEREARLALRRAETHALAFEDVGRIDRHAAGRAALGGLPALSAGFAPRARAALGAHETAAAAAARAAEEAARAEAETAAITVDAAVLARAEAIDRADETRAAVANEIEALPRRRAEADAARGTLAHIAGRLGLADVAALRAALPGAALLSRAAGLIDRLREQAVRREALAAERRTLAEAQAALEEERVRLGHAADPSEMRGRLDALDGAEERDRALRRQTARAAAEEQDLAERTRRLGWGLADADALAVLPLPDVAAAEAALALCRTARETRDRAVRTLAESEDALRLAAARIAAATAAGAVPTPAAIEAARTLRDALWQGLRAPATGGRAALPDDIDAAARLDAALAAADRLADERLTEAHRVAELAQLERARAEAEARRATAEAQVAEAGAAVTDAEAGWAALWREVHGIAAAGIAAGAEERLLAALREARTVLEERSRLRRERADQKAADDLCRAERAAVETLRTQLGLVPAGDGPLAMKDVREAVERRDARFRAASEVARDLARGAAEAAALRRREAELDAAAQALGAECAEVFPQVAVRPQAAADEARAALDLWREAPAAVEALRTAEHRIARIEEDRDRFAAEVAALAALLDLPPPDDPAAAIRRLKVRLDEARRAGARAEQAVEAAARRTRARAAADEAAARAAAGLAPLVAEAGLAAIADLPPLLARLDAAEAHDRAVAEARARLALHIPAFDEAALRADLAGRDEAALLAARLAAEGDVARAAAAHAAAIERHIAADHALAALDETAGAAAAAQDERDALAEITDAATRFVRDHTAARLLSSAIDLYRARHQSPLIERVSAAFATLTGGAWSGIGIDYDQDPPRLAALRDGRHHAVDALSEGTADQLFLALRVAAIEDHAGRAAPLPFVGDDLFVSFDERRTRAGLALLAELGRHTQVLLFTHHEHVVEAAEAVLGGRVQAIRLAGAAPDGAIGTAP</sequence>
<feature type="coiled-coil region" evidence="1">
    <location>
        <begin position="585"/>
        <end position="621"/>
    </location>
</feature>
<dbReference type="PANTHER" id="PTHR41259:SF1">
    <property type="entry name" value="DOUBLE-STRAND BREAK REPAIR RAD50 ATPASE, PUTATIVE-RELATED"/>
    <property type="match status" value="1"/>
</dbReference>
<dbReference type="AlphaFoldDB" id="A0A7W9FME2"/>
<dbReference type="InterPro" id="IPR038734">
    <property type="entry name" value="YhaN_AAA"/>
</dbReference>
<organism evidence="3 4">
    <name type="scientific">Prosthecomicrobium pneumaticum</name>
    <dbReference type="NCBI Taxonomy" id="81895"/>
    <lineage>
        <taxon>Bacteria</taxon>
        <taxon>Pseudomonadati</taxon>
        <taxon>Pseudomonadota</taxon>
        <taxon>Alphaproteobacteria</taxon>
        <taxon>Hyphomicrobiales</taxon>
        <taxon>Kaistiaceae</taxon>
        <taxon>Prosthecomicrobium</taxon>
    </lineage>
</organism>
<keyword evidence="4" id="KW-1185">Reference proteome</keyword>
<dbReference type="SUPFAM" id="SSF52540">
    <property type="entry name" value="P-loop containing nucleoside triphosphate hydrolases"/>
    <property type="match status" value="1"/>
</dbReference>
<evidence type="ECO:0000313" key="3">
    <source>
        <dbReference type="EMBL" id="MBB5753355.1"/>
    </source>
</evidence>
<dbReference type="EMBL" id="JACHOO010000004">
    <property type="protein sequence ID" value="MBB5753355.1"/>
    <property type="molecule type" value="Genomic_DNA"/>
</dbReference>
<keyword evidence="1" id="KW-0175">Coiled coil</keyword>
<protein>
    <submittedName>
        <fullName evidence="3">Uncharacterized protein YhaN</fullName>
    </submittedName>
</protein>
<reference evidence="3 4" key="1">
    <citation type="submission" date="2020-08" db="EMBL/GenBank/DDBJ databases">
        <title>Genomic Encyclopedia of Type Strains, Phase IV (KMG-IV): sequencing the most valuable type-strain genomes for metagenomic binning, comparative biology and taxonomic classification.</title>
        <authorList>
            <person name="Goeker M."/>
        </authorList>
    </citation>
    <scope>NUCLEOTIDE SEQUENCE [LARGE SCALE GENOMIC DNA]</scope>
    <source>
        <strain evidence="3 4">DSM 16268</strain>
    </source>
</reference>
<dbReference type="Gene3D" id="3.40.50.300">
    <property type="entry name" value="P-loop containing nucleotide triphosphate hydrolases"/>
    <property type="match status" value="2"/>
</dbReference>
<evidence type="ECO:0000313" key="4">
    <source>
        <dbReference type="Proteomes" id="UP000523821"/>
    </source>
</evidence>
<proteinExistence type="predicted"/>
<dbReference type="InterPro" id="IPR027417">
    <property type="entry name" value="P-loop_NTPase"/>
</dbReference>
<evidence type="ECO:0000256" key="1">
    <source>
        <dbReference type="SAM" id="Coils"/>
    </source>
</evidence>
<dbReference type="Proteomes" id="UP000523821">
    <property type="component" value="Unassembled WGS sequence"/>
</dbReference>
<dbReference type="Pfam" id="PF13514">
    <property type="entry name" value="AAA_27"/>
    <property type="match status" value="1"/>
</dbReference>
<name>A0A7W9FME2_9HYPH</name>
<dbReference type="RefSeq" id="WP_183856082.1">
    <property type="nucleotide sequence ID" value="NZ_JACHOO010000004.1"/>
</dbReference>
<comment type="caution">
    <text evidence="3">The sequence shown here is derived from an EMBL/GenBank/DDBJ whole genome shotgun (WGS) entry which is preliminary data.</text>
</comment>
<evidence type="ECO:0000259" key="2">
    <source>
        <dbReference type="Pfam" id="PF13514"/>
    </source>
</evidence>
<gene>
    <name evidence="3" type="ORF">GGQ63_002421</name>
</gene>
<feature type="domain" description="YhaN AAA" evidence="2">
    <location>
        <begin position="1"/>
        <end position="206"/>
    </location>
</feature>